<organism evidence="1 2">
    <name type="scientific">Kordiimonas lacus</name>
    <dbReference type="NCBI Taxonomy" id="637679"/>
    <lineage>
        <taxon>Bacteria</taxon>
        <taxon>Pseudomonadati</taxon>
        <taxon>Pseudomonadota</taxon>
        <taxon>Alphaproteobacteria</taxon>
        <taxon>Kordiimonadales</taxon>
        <taxon>Kordiimonadaceae</taxon>
        <taxon>Kordiimonas</taxon>
    </lineage>
</organism>
<dbReference type="Pfam" id="PF13279">
    <property type="entry name" value="4HBT_2"/>
    <property type="match status" value="1"/>
</dbReference>
<dbReference type="InterPro" id="IPR029069">
    <property type="entry name" value="HotDog_dom_sf"/>
</dbReference>
<gene>
    <name evidence="1" type="ORF">SAMN04488071_3432</name>
</gene>
<sequence length="142" mass="16130">MATFVRTRKIRFAHTDAAGIAFYPRYFGMMNDFIEDWFGDGLGFDFKHLHIDEKRAVPTVHIEADFIGAGHMHDELSFALAVTKIGRSSVHLRIHATCAGEDRFRMTFVIAHMDMETGKSLPWPDDMRAAMEKWLAPTGDPS</sequence>
<dbReference type="SUPFAM" id="SSF54637">
    <property type="entry name" value="Thioesterase/thiol ester dehydrase-isomerase"/>
    <property type="match status" value="1"/>
</dbReference>
<dbReference type="Proteomes" id="UP000183685">
    <property type="component" value="Unassembled WGS sequence"/>
</dbReference>
<name>A0A1G7EG34_9PROT</name>
<dbReference type="STRING" id="637679.GCA_001550055_00945"/>
<dbReference type="CDD" id="cd00586">
    <property type="entry name" value="4HBT"/>
    <property type="match status" value="1"/>
</dbReference>
<evidence type="ECO:0000313" key="1">
    <source>
        <dbReference type="EMBL" id="SDE62601.1"/>
    </source>
</evidence>
<keyword evidence="2" id="KW-1185">Reference proteome</keyword>
<evidence type="ECO:0000313" key="2">
    <source>
        <dbReference type="Proteomes" id="UP000183685"/>
    </source>
</evidence>
<accession>A0A1G7EG34</accession>
<reference evidence="1 2" key="1">
    <citation type="submission" date="2016-10" db="EMBL/GenBank/DDBJ databases">
        <authorList>
            <person name="de Groot N.N."/>
        </authorList>
    </citation>
    <scope>NUCLEOTIDE SEQUENCE [LARGE SCALE GENOMIC DNA]</scope>
    <source>
        <strain evidence="1 2">CGMCC 1.9109</strain>
    </source>
</reference>
<dbReference type="RefSeq" id="WP_068309319.1">
    <property type="nucleotide sequence ID" value="NZ_FNAK01000008.1"/>
</dbReference>
<proteinExistence type="predicted"/>
<dbReference type="Gene3D" id="3.10.129.10">
    <property type="entry name" value="Hotdog Thioesterase"/>
    <property type="match status" value="1"/>
</dbReference>
<dbReference type="OrthoDB" id="7204167at2"/>
<dbReference type="AlphaFoldDB" id="A0A1G7EG34"/>
<dbReference type="EMBL" id="FNAK01000008">
    <property type="protein sequence ID" value="SDE62601.1"/>
    <property type="molecule type" value="Genomic_DNA"/>
</dbReference>
<protein>
    <submittedName>
        <fullName evidence="1">4-hydroxybenzoyl-CoA thioesterase</fullName>
    </submittedName>
</protein>